<dbReference type="PANTHER" id="PTHR36922:SF1">
    <property type="entry name" value="DUF1993 DOMAIN-CONTAINING PROTEIN"/>
    <property type="match status" value="1"/>
</dbReference>
<accession>A0A420XXN4</accession>
<reference evidence="1 2" key="1">
    <citation type="submission" date="2018-08" db="EMBL/GenBank/DDBJ databases">
        <title>Draft genome of the lignicolous fungus Coniochaeta pulveracea.</title>
        <authorList>
            <person name="Borstlap C.J."/>
            <person name="De Witt R.N."/>
            <person name="Botha A."/>
            <person name="Volschenk H."/>
        </authorList>
    </citation>
    <scope>NUCLEOTIDE SEQUENCE [LARGE SCALE GENOMIC DNA]</scope>
    <source>
        <strain evidence="1 2">CAB683</strain>
    </source>
</reference>
<dbReference type="SUPFAM" id="SSF109854">
    <property type="entry name" value="DinB/YfiT-like putative metalloenzymes"/>
    <property type="match status" value="1"/>
</dbReference>
<evidence type="ECO:0000313" key="1">
    <source>
        <dbReference type="EMBL" id="RKU40423.1"/>
    </source>
</evidence>
<evidence type="ECO:0000313" key="2">
    <source>
        <dbReference type="Proteomes" id="UP000275385"/>
    </source>
</evidence>
<dbReference type="Gene3D" id="1.20.120.450">
    <property type="entry name" value="dinb family like domain"/>
    <property type="match status" value="1"/>
</dbReference>
<dbReference type="PANTHER" id="PTHR36922">
    <property type="entry name" value="BLL2446 PROTEIN"/>
    <property type="match status" value="1"/>
</dbReference>
<dbReference type="Pfam" id="PF09351">
    <property type="entry name" value="DUF1993"/>
    <property type="match status" value="1"/>
</dbReference>
<dbReference type="Proteomes" id="UP000275385">
    <property type="component" value="Unassembled WGS sequence"/>
</dbReference>
<dbReference type="InterPro" id="IPR018531">
    <property type="entry name" value="DUF1993"/>
</dbReference>
<organism evidence="1 2">
    <name type="scientific">Coniochaeta pulveracea</name>
    <dbReference type="NCBI Taxonomy" id="177199"/>
    <lineage>
        <taxon>Eukaryota</taxon>
        <taxon>Fungi</taxon>
        <taxon>Dikarya</taxon>
        <taxon>Ascomycota</taxon>
        <taxon>Pezizomycotina</taxon>
        <taxon>Sordariomycetes</taxon>
        <taxon>Sordariomycetidae</taxon>
        <taxon>Coniochaetales</taxon>
        <taxon>Coniochaetaceae</taxon>
        <taxon>Coniochaeta</taxon>
    </lineage>
</organism>
<evidence type="ECO:0008006" key="3">
    <source>
        <dbReference type="Google" id="ProtNLM"/>
    </source>
</evidence>
<dbReference type="AlphaFoldDB" id="A0A420XXN4"/>
<proteinExistence type="predicted"/>
<comment type="caution">
    <text evidence="1">The sequence shown here is derived from an EMBL/GenBank/DDBJ whole genome shotgun (WGS) entry which is preliminary data.</text>
</comment>
<keyword evidence="2" id="KW-1185">Reference proteome</keyword>
<sequence>MAMPAASARASKYSTPGIPLSELVIKTFYKGLKTLDHLLTVAEAHAKESNVDANAMYPDARLADDMLPFTFQVQNATTTVRKTMSRIGMMRTQIWPDTERTMGELHDRIEKAFDLLDRAEPKLIDQRLNDLVELPFGRDTFKVTVKDSVIDHGIPNFFFHIQTAYAILRSKGVPLGKRDYLTLFLAL</sequence>
<protein>
    <recommendedName>
        <fullName evidence="3">DUF1993 domain-containing protein</fullName>
    </recommendedName>
</protein>
<dbReference type="EMBL" id="QVQW01000105">
    <property type="protein sequence ID" value="RKU40423.1"/>
    <property type="molecule type" value="Genomic_DNA"/>
</dbReference>
<dbReference type="STRING" id="177199.A0A420XXN4"/>
<name>A0A420XXN4_9PEZI</name>
<dbReference type="InterPro" id="IPR034660">
    <property type="entry name" value="DinB/YfiT-like"/>
</dbReference>
<gene>
    <name evidence="1" type="ORF">DL546_002483</name>
</gene>
<dbReference type="OrthoDB" id="3724345at2759"/>